<keyword evidence="5 7" id="KW-0964">Secreted</keyword>
<dbReference type="InterPro" id="IPR010930">
    <property type="entry name" value="Flg_bb/hook_C_dom"/>
</dbReference>
<evidence type="ECO:0000256" key="3">
    <source>
        <dbReference type="ARBA" id="ARBA00009677"/>
    </source>
</evidence>
<dbReference type="EMBL" id="DSGB01000002">
    <property type="protein sequence ID" value="HER95175.1"/>
    <property type="molecule type" value="Genomic_DNA"/>
</dbReference>
<evidence type="ECO:0000256" key="4">
    <source>
        <dbReference type="ARBA" id="ARBA00016244"/>
    </source>
</evidence>
<evidence type="ECO:0000259" key="8">
    <source>
        <dbReference type="Pfam" id="PF06429"/>
    </source>
</evidence>
<evidence type="ECO:0000256" key="2">
    <source>
        <dbReference type="ARBA" id="ARBA00004613"/>
    </source>
</evidence>
<name>A0A7V2AYU7_RHOMR</name>
<dbReference type="GO" id="GO:0009424">
    <property type="term" value="C:bacterial-type flagellum hook"/>
    <property type="evidence" value="ECO:0007669"/>
    <property type="project" value="UniProtKB-UniRule"/>
</dbReference>
<comment type="subcellular location">
    <subcellularLocation>
        <location evidence="1 7">Bacterial flagellum</location>
    </subcellularLocation>
    <subcellularLocation>
        <location evidence="2 7">Secreted</location>
    </subcellularLocation>
</comment>
<evidence type="ECO:0000313" key="10">
    <source>
        <dbReference type="EMBL" id="HER95175.1"/>
    </source>
</evidence>
<organism evidence="10">
    <name type="scientific">Rhodothermus marinus</name>
    <name type="common">Rhodothermus obamensis</name>
    <dbReference type="NCBI Taxonomy" id="29549"/>
    <lineage>
        <taxon>Bacteria</taxon>
        <taxon>Pseudomonadati</taxon>
        <taxon>Rhodothermota</taxon>
        <taxon>Rhodothermia</taxon>
        <taxon>Rhodothermales</taxon>
        <taxon>Rhodothermaceae</taxon>
        <taxon>Rhodothermus</taxon>
    </lineage>
</organism>
<dbReference type="SUPFAM" id="SSF64518">
    <property type="entry name" value="Phase 1 flagellin"/>
    <property type="match status" value="1"/>
</dbReference>
<reference evidence="10" key="1">
    <citation type="journal article" date="2020" name="mSystems">
        <title>Genome- and Community-Level Interaction Insights into Carbon Utilization and Element Cycling Functions of Hydrothermarchaeota in Hydrothermal Sediment.</title>
        <authorList>
            <person name="Zhou Z."/>
            <person name="Liu Y."/>
            <person name="Xu W."/>
            <person name="Pan J."/>
            <person name="Luo Z.H."/>
            <person name="Li M."/>
        </authorList>
    </citation>
    <scope>NUCLEOTIDE SEQUENCE [LARGE SCALE GENOMIC DNA]</scope>
    <source>
        <strain evidence="10">SpSt-143</strain>
    </source>
</reference>
<evidence type="ECO:0000256" key="6">
    <source>
        <dbReference type="ARBA" id="ARBA00023143"/>
    </source>
</evidence>
<sequence>MSIHQLFSLTRRSFQTIQAAINTAGQNVANANTEGYARRRVTLEAVNLRDVGIHMALPPRSATGLGVSVATYERLRDHLLDVALWNSQASLGAADEESRIFQVLESLLASNDKTGLPALLNEFWNRWADLADHPMDTGVREALYGQAQTLVDTFHRLARDLETLQGQTLTALQENVDKVNTLFKALAELNVAIREARLRGNPDLVAEDRRDALVKQLAEHLPIQVQAQEDGTYHLIVSGMAVVQGDQVLPLTLSLSGSVPSLTFGTTGIPFRAPQGQDGKIGAQMRLLTQTLPEVRQDLDTLAATLVSSVNTLHTAGYGLDGLTGRPFFDPAATTAATIALSTDVQADRRAIAASGDPTAPGDNSTARQIAALRDTLLLAGGSETTETFALNLAGRIGSAARDANDRLTRNRAVVDHLDVLQQGVMGVSLDEELANLIRFQQAYAATARVLDTARQMMDTLLSL</sequence>
<dbReference type="Pfam" id="PF22638">
    <property type="entry name" value="FlgK_D1"/>
    <property type="match status" value="1"/>
</dbReference>
<accession>A0A7V2AYU7</accession>
<proteinExistence type="inferred from homology"/>
<dbReference type="PANTHER" id="PTHR30033">
    <property type="entry name" value="FLAGELLAR HOOK-ASSOCIATED PROTEIN 1"/>
    <property type="match status" value="1"/>
</dbReference>
<evidence type="ECO:0000256" key="1">
    <source>
        <dbReference type="ARBA" id="ARBA00004365"/>
    </source>
</evidence>
<evidence type="ECO:0000256" key="7">
    <source>
        <dbReference type="RuleBase" id="RU362065"/>
    </source>
</evidence>
<comment type="caution">
    <text evidence="10">The sequence shown here is derived from an EMBL/GenBank/DDBJ whole genome shotgun (WGS) entry which is preliminary data.</text>
</comment>
<keyword evidence="10" id="KW-0969">Cilium</keyword>
<keyword evidence="6 7" id="KW-0975">Bacterial flagellum</keyword>
<dbReference type="PANTHER" id="PTHR30033:SF1">
    <property type="entry name" value="FLAGELLAR HOOK-ASSOCIATED PROTEIN 1"/>
    <property type="match status" value="1"/>
</dbReference>
<comment type="similarity">
    <text evidence="3 7">Belongs to the flagella basal body rod proteins family.</text>
</comment>
<dbReference type="NCBIfam" id="TIGR02492">
    <property type="entry name" value="flgK_ends"/>
    <property type="match status" value="1"/>
</dbReference>
<dbReference type="Pfam" id="PF06429">
    <property type="entry name" value="Flg_bbr_C"/>
    <property type="match status" value="1"/>
</dbReference>
<evidence type="ECO:0000259" key="9">
    <source>
        <dbReference type="Pfam" id="PF22638"/>
    </source>
</evidence>
<keyword evidence="10" id="KW-0966">Cell projection</keyword>
<keyword evidence="10" id="KW-0282">Flagellum</keyword>
<protein>
    <recommendedName>
        <fullName evidence="4 7">Flagellar hook-associated protein 1</fullName>
        <shortName evidence="7">HAP1</shortName>
    </recommendedName>
</protein>
<dbReference type="GO" id="GO:0005576">
    <property type="term" value="C:extracellular region"/>
    <property type="evidence" value="ECO:0007669"/>
    <property type="project" value="UniProtKB-SubCell"/>
</dbReference>
<evidence type="ECO:0000256" key="5">
    <source>
        <dbReference type="ARBA" id="ARBA00022525"/>
    </source>
</evidence>
<dbReference type="AlphaFoldDB" id="A0A7V2AYU7"/>
<gene>
    <name evidence="7 10" type="primary">flgK</name>
    <name evidence="10" type="ORF">ENO59_01435</name>
</gene>
<dbReference type="GO" id="GO:0044780">
    <property type="term" value="P:bacterial-type flagellum assembly"/>
    <property type="evidence" value="ECO:0007669"/>
    <property type="project" value="InterPro"/>
</dbReference>
<dbReference type="InterPro" id="IPR053927">
    <property type="entry name" value="FlgK_helical"/>
</dbReference>
<feature type="domain" description="Flagellar basal-body/hook protein C-terminal" evidence="8">
    <location>
        <begin position="427"/>
        <end position="464"/>
    </location>
</feature>
<dbReference type="GO" id="GO:0005198">
    <property type="term" value="F:structural molecule activity"/>
    <property type="evidence" value="ECO:0007669"/>
    <property type="project" value="UniProtKB-UniRule"/>
</dbReference>
<dbReference type="InterPro" id="IPR002371">
    <property type="entry name" value="FlgK"/>
</dbReference>
<dbReference type="PRINTS" id="PR01005">
    <property type="entry name" value="FLGHOOKAP1"/>
</dbReference>
<feature type="domain" description="Flagellar hook-associated protein FlgK helical" evidence="9">
    <location>
        <begin position="103"/>
        <end position="329"/>
    </location>
</feature>